<dbReference type="PANTHER" id="PTHR45138:SF9">
    <property type="entry name" value="DIGUANYLATE CYCLASE DGCM-RELATED"/>
    <property type="match status" value="1"/>
</dbReference>
<organism evidence="5 6">
    <name type="scientific">Aquibium pacificus</name>
    <dbReference type="NCBI Taxonomy" id="3153579"/>
    <lineage>
        <taxon>Bacteria</taxon>
        <taxon>Pseudomonadati</taxon>
        <taxon>Pseudomonadota</taxon>
        <taxon>Alphaproteobacteria</taxon>
        <taxon>Hyphomicrobiales</taxon>
        <taxon>Phyllobacteriaceae</taxon>
        <taxon>Aquibium</taxon>
    </lineage>
</organism>
<accession>A0ABV3SDQ5</accession>
<dbReference type="EC" id="2.7.7.65" evidence="1"/>
<dbReference type="SMART" id="SM00267">
    <property type="entry name" value="GGDEF"/>
    <property type="match status" value="1"/>
</dbReference>
<feature type="domain" description="GGDEF" evidence="4">
    <location>
        <begin position="211"/>
        <end position="349"/>
    </location>
</feature>
<evidence type="ECO:0000256" key="3">
    <source>
        <dbReference type="SAM" id="Phobius"/>
    </source>
</evidence>
<dbReference type="PANTHER" id="PTHR45138">
    <property type="entry name" value="REGULATORY COMPONENTS OF SENSORY TRANSDUCTION SYSTEM"/>
    <property type="match status" value="1"/>
</dbReference>
<evidence type="ECO:0000313" key="6">
    <source>
        <dbReference type="Proteomes" id="UP001556692"/>
    </source>
</evidence>
<dbReference type="InterPro" id="IPR029787">
    <property type="entry name" value="Nucleotide_cyclase"/>
</dbReference>
<dbReference type="InterPro" id="IPR000160">
    <property type="entry name" value="GGDEF_dom"/>
</dbReference>
<proteinExistence type="predicted"/>
<feature type="transmembrane region" description="Helical" evidence="3">
    <location>
        <begin position="56"/>
        <end position="80"/>
    </location>
</feature>
<comment type="caution">
    <text evidence="5">The sequence shown here is derived from an EMBL/GenBank/DDBJ whole genome shotgun (WGS) entry which is preliminary data.</text>
</comment>
<dbReference type="SUPFAM" id="SSF55073">
    <property type="entry name" value="Nucleotide cyclase"/>
    <property type="match status" value="1"/>
</dbReference>
<dbReference type="InterPro" id="IPR050469">
    <property type="entry name" value="Diguanylate_Cyclase"/>
</dbReference>
<keyword evidence="3" id="KW-0812">Transmembrane</keyword>
<reference evidence="5 6" key="1">
    <citation type="submission" date="2024-05" db="EMBL/GenBank/DDBJ databases">
        <authorList>
            <person name="Jiang F."/>
        </authorList>
    </citation>
    <scope>NUCLEOTIDE SEQUENCE [LARGE SCALE GENOMIC DNA]</scope>
    <source>
        <strain evidence="5 6">LZ166</strain>
    </source>
</reference>
<keyword evidence="3" id="KW-0472">Membrane</keyword>
<evidence type="ECO:0000259" key="4">
    <source>
        <dbReference type="PROSITE" id="PS50887"/>
    </source>
</evidence>
<dbReference type="RefSeq" id="WP_367951948.1">
    <property type="nucleotide sequence ID" value="NZ_JBDPGJ010000001.1"/>
</dbReference>
<dbReference type="CDD" id="cd01949">
    <property type="entry name" value="GGDEF"/>
    <property type="match status" value="1"/>
</dbReference>
<gene>
    <name evidence="5" type="ORF">ABGN05_00015</name>
</gene>
<evidence type="ECO:0000256" key="1">
    <source>
        <dbReference type="ARBA" id="ARBA00012528"/>
    </source>
</evidence>
<dbReference type="PROSITE" id="PS50887">
    <property type="entry name" value="GGDEF"/>
    <property type="match status" value="1"/>
</dbReference>
<feature type="transmembrane region" description="Helical" evidence="3">
    <location>
        <begin position="132"/>
        <end position="149"/>
    </location>
</feature>
<sequence>MIWVALLDVLMLAISALLLPPGTAAAVAPPTALMLPFAFGAAYLWRSPQSRTAADWSLMLAISGILLSVCLMGVAVGDLLLERYLNIMLFVATTAIVIFSVPFPQTLAIAGIALAFYLLFQIGFAGSDTGTAISGFMFFASGLGATVVARRTMNILAHKSFLLELRDRKRLAELARTNLRLDRLSKTDGLTGAANRHFLQERSRDLWASGCPVAILMCDIDEFKALNDHLGHLEGDRCLTEVAQIVTECTRPGTDCVARFGGEEFLVLMPGANEAEAVAVAERIRRAVGVANLPNPRSRTKPTVTVSVGVALRPSKGPALSYDEVQKRADAALYAAKRCGRNRVRVWNPALDSRGLSSAA</sequence>
<dbReference type="NCBIfam" id="TIGR00254">
    <property type="entry name" value="GGDEF"/>
    <property type="match status" value="1"/>
</dbReference>
<feature type="transmembrane region" description="Helical" evidence="3">
    <location>
        <begin position="87"/>
        <end position="120"/>
    </location>
</feature>
<dbReference type="Proteomes" id="UP001556692">
    <property type="component" value="Unassembled WGS sequence"/>
</dbReference>
<comment type="catalytic activity">
    <reaction evidence="2">
        <text>2 GTP = 3',3'-c-di-GMP + 2 diphosphate</text>
        <dbReference type="Rhea" id="RHEA:24898"/>
        <dbReference type="ChEBI" id="CHEBI:33019"/>
        <dbReference type="ChEBI" id="CHEBI:37565"/>
        <dbReference type="ChEBI" id="CHEBI:58805"/>
        <dbReference type="EC" id="2.7.7.65"/>
    </reaction>
</comment>
<dbReference type="Pfam" id="PF00990">
    <property type="entry name" value="GGDEF"/>
    <property type="match status" value="1"/>
</dbReference>
<keyword evidence="6" id="KW-1185">Reference proteome</keyword>
<dbReference type="Gene3D" id="3.30.70.270">
    <property type="match status" value="1"/>
</dbReference>
<dbReference type="EMBL" id="JBDPGJ010000001">
    <property type="protein sequence ID" value="MEX0404041.1"/>
    <property type="molecule type" value="Genomic_DNA"/>
</dbReference>
<protein>
    <recommendedName>
        <fullName evidence="1">diguanylate cyclase</fullName>
        <ecNumber evidence="1">2.7.7.65</ecNumber>
    </recommendedName>
</protein>
<evidence type="ECO:0000256" key="2">
    <source>
        <dbReference type="ARBA" id="ARBA00034247"/>
    </source>
</evidence>
<dbReference type="InterPro" id="IPR043128">
    <property type="entry name" value="Rev_trsase/Diguanyl_cyclase"/>
</dbReference>
<name>A0ABV3SDQ5_9HYPH</name>
<evidence type="ECO:0000313" key="5">
    <source>
        <dbReference type="EMBL" id="MEX0404041.1"/>
    </source>
</evidence>
<keyword evidence="3" id="KW-1133">Transmembrane helix</keyword>